<evidence type="ECO:0000256" key="9">
    <source>
        <dbReference type="ARBA" id="ARBA00023277"/>
    </source>
</evidence>
<evidence type="ECO:0000256" key="1">
    <source>
        <dbReference type="ARBA" id="ARBA00000826"/>
    </source>
</evidence>
<dbReference type="SUPFAM" id="SSF51445">
    <property type="entry name" value="(Trans)glycosidases"/>
    <property type="match status" value="1"/>
</dbReference>
<evidence type="ECO:0000256" key="4">
    <source>
        <dbReference type="ARBA" id="ARBA00009000"/>
    </source>
</evidence>
<dbReference type="PIRSF" id="PIRSF000463">
    <property type="entry name" value="GlgB"/>
    <property type="match status" value="1"/>
</dbReference>
<evidence type="ECO:0000256" key="8">
    <source>
        <dbReference type="ARBA" id="ARBA00023056"/>
    </source>
</evidence>
<feature type="region of interest" description="Disordered" evidence="12">
    <location>
        <begin position="760"/>
        <end position="823"/>
    </location>
</feature>
<organism evidence="14 15">
    <name type="scientific">Coprococcus hominis</name>
    <name type="common">ex Liu et al. 2022</name>
    <dbReference type="NCBI Taxonomy" id="2763039"/>
    <lineage>
        <taxon>Bacteria</taxon>
        <taxon>Bacillati</taxon>
        <taxon>Bacillota</taxon>
        <taxon>Clostridia</taxon>
        <taxon>Lachnospirales</taxon>
        <taxon>Lachnospiraceae</taxon>
        <taxon>Coprococcus</taxon>
    </lineage>
</organism>
<dbReference type="GO" id="GO:0043169">
    <property type="term" value="F:cation binding"/>
    <property type="evidence" value="ECO:0007669"/>
    <property type="project" value="InterPro"/>
</dbReference>
<dbReference type="GO" id="GO:0004553">
    <property type="term" value="F:hydrolase activity, hydrolyzing O-glycosyl compounds"/>
    <property type="evidence" value="ECO:0007669"/>
    <property type="project" value="InterPro"/>
</dbReference>
<dbReference type="AlphaFoldDB" id="A0A8I0AN04"/>
<dbReference type="SMART" id="SM00642">
    <property type="entry name" value="Aamy"/>
    <property type="match status" value="1"/>
</dbReference>
<keyword evidence="15" id="KW-1185">Reference proteome</keyword>
<dbReference type="InterPro" id="IPR037439">
    <property type="entry name" value="Branching_enzy"/>
</dbReference>
<keyword evidence="9 10" id="KW-0119">Carbohydrate metabolism</keyword>
<evidence type="ECO:0000256" key="2">
    <source>
        <dbReference type="ARBA" id="ARBA00002953"/>
    </source>
</evidence>
<dbReference type="InterPro" id="IPR013780">
    <property type="entry name" value="Glyco_hydro_b"/>
</dbReference>
<dbReference type="NCBIfam" id="NF003811">
    <property type="entry name" value="PRK05402.1"/>
    <property type="match status" value="1"/>
</dbReference>
<keyword evidence="7 10" id="KW-0808">Transferase</keyword>
<dbReference type="CDD" id="cd02855">
    <property type="entry name" value="E_set_GBE_prok_N"/>
    <property type="match status" value="1"/>
</dbReference>
<name>A0A8I0AN04_9FIRM</name>
<dbReference type="EMBL" id="JACOOX010000002">
    <property type="protein sequence ID" value="MBC5661837.1"/>
    <property type="molecule type" value="Genomic_DNA"/>
</dbReference>
<keyword evidence="8 10" id="KW-0320">Glycogen biosynthesis</keyword>
<evidence type="ECO:0000256" key="10">
    <source>
        <dbReference type="HAMAP-Rule" id="MF_00685"/>
    </source>
</evidence>
<dbReference type="GO" id="GO:0005829">
    <property type="term" value="C:cytosol"/>
    <property type="evidence" value="ECO:0007669"/>
    <property type="project" value="TreeGrafter"/>
</dbReference>
<comment type="function">
    <text evidence="2 10">Catalyzes the formation of the alpha-1,6-glucosidic linkages in glycogen by scission of a 1,4-alpha-linked oligosaccharide from growing alpha-1,4-glucan chains and the subsequent attachment of the oligosaccharide to the alpha-1,6 position.</text>
</comment>
<evidence type="ECO:0000259" key="13">
    <source>
        <dbReference type="SMART" id="SM00642"/>
    </source>
</evidence>
<dbReference type="Gene3D" id="2.60.40.10">
    <property type="entry name" value="Immunoglobulins"/>
    <property type="match status" value="2"/>
</dbReference>
<dbReference type="CDD" id="cd11322">
    <property type="entry name" value="AmyAc_Glg_BE"/>
    <property type="match status" value="1"/>
</dbReference>
<dbReference type="InterPro" id="IPR013783">
    <property type="entry name" value="Ig-like_fold"/>
</dbReference>
<evidence type="ECO:0000256" key="3">
    <source>
        <dbReference type="ARBA" id="ARBA00004964"/>
    </source>
</evidence>
<dbReference type="UniPathway" id="UPA00164"/>
<evidence type="ECO:0000256" key="5">
    <source>
        <dbReference type="ARBA" id="ARBA00022600"/>
    </source>
</evidence>
<feature type="active site" description="Nucleophile" evidence="10 11">
    <location>
        <position position="419"/>
    </location>
</feature>
<dbReference type="NCBIfam" id="TIGR01515">
    <property type="entry name" value="branching_enzym"/>
    <property type="match status" value="1"/>
</dbReference>
<protein>
    <recommendedName>
        <fullName evidence="10">1,4-alpha-glucan branching enzyme GlgB</fullName>
        <ecNumber evidence="10">2.4.1.18</ecNumber>
    </recommendedName>
    <alternativeName>
        <fullName evidence="10">1,4-alpha-D-glucan:1,4-alpha-D-glucan 6-glucosyl-transferase</fullName>
    </alternativeName>
    <alternativeName>
        <fullName evidence="10">Alpha-(1-&gt;4)-glucan branching enzyme</fullName>
    </alternativeName>
    <alternativeName>
        <fullName evidence="10">Glycogen branching enzyme</fullName>
        <shortName evidence="10">BE</shortName>
    </alternativeName>
</protein>
<dbReference type="InterPro" id="IPR004193">
    <property type="entry name" value="Glyco_hydro_13_N"/>
</dbReference>
<dbReference type="Proteomes" id="UP000615234">
    <property type="component" value="Unassembled WGS sequence"/>
</dbReference>
<dbReference type="PANTHER" id="PTHR43651:SF3">
    <property type="entry name" value="1,4-ALPHA-GLUCAN-BRANCHING ENZYME"/>
    <property type="match status" value="1"/>
</dbReference>
<gene>
    <name evidence="10 14" type="primary">glgB</name>
    <name evidence="14" type="ORF">H8S09_02835</name>
</gene>
<dbReference type="Pfam" id="PF00128">
    <property type="entry name" value="Alpha-amylase"/>
    <property type="match status" value="1"/>
</dbReference>
<dbReference type="FunFam" id="3.20.20.80:FF:000003">
    <property type="entry name" value="1,4-alpha-glucan branching enzyme GlgB"/>
    <property type="match status" value="1"/>
</dbReference>
<dbReference type="GO" id="GO:0005978">
    <property type="term" value="P:glycogen biosynthetic process"/>
    <property type="evidence" value="ECO:0007669"/>
    <property type="project" value="UniProtKB-UniRule"/>
</dbReference>
<dbReference type="GO" id="GO:0003844">
    <property type="term" value="F:1,4-alpha-glucan branching enzyme activity"/>
    <property type="evidence" value="ECO:0007669"/>
    <property type="project" value="UniProtKB-UniRule"/>
</dbReference>
<dbReference type="InterPro" id="IPR017853">
    <property type="entry name" value="GH"/>
</dbReference>
<evidence type="ECO:0000256" key="12">
    <source>
        <dbReference type="SAM" id="MobiDB-lite"/>
    </source>
</evidence>
<dbReference type="InterPro" id="IPR044143">
    <property type="entry name" value="GlgB_N_E_set_prok"/>
</dbReference>
<dbReference type="FunFam" id="2.60.40.1180:FF:000002">
    <property type="entry name" value="1,4-alpha-glucan branching enzyme GlgB"/>
    <property type="match status" value="1"/>
</dbReference>
<dbReference type="InterPro" id="IPR006407">
    <property type="entry name" value="GlgB"/>
</dbReference>
<evidence type="ECO:0000313" key="15">
    <source>
        <dbReference type="Proteomes" id="UP000615234"/>
    </source>
</evidence>
<keyword evidence="6 10" id="KW-0328">Glycosyltransferase</keyword>
<dbReference type="SUPFAM" id="SSF51011">
    <property type="entry name" value="Glycosyl hydrolase domain"/>
    <property type="match status" value="1"/>
</dbReference>
<dbReference type="PANTHER" id="PTHR43651">
    <property type="entry name" value="1,4-ALPHA-GLUCAN-BRANCHING ENZYME"/>
    <property type="match status" value="1"/>
</dbReference>
<evidence type="ECO:0000256" key="6">
    <source>
        <dbReference type="ARBA" id="ARBA00022676"/>
    </source>
</evidence>
<dbReference type="Gene3D" id="3.20.20.80">
    <property type="entry name" value="Glycosidases"/>
    <property type="match status" value="1"/>
</dbReference>
<accession>A0A8I0AN04</accession>
<dbReference type="Pfam" id="PF02922">
    <property type="entry name" value="CBM_48"/>
    <property type="match status" value="1"/>
</dbReference>
<dbReference type="InterPro" id="IPR054169">
    <property type="entry name" value="GlgB_N"/>
</dbReference>
<comment type="similarity">
    <text evidence="4 10">Belongs to the glycosyl hydrolase 13 family. GlgB subfamily.</text>
</comment>
<comment type="subunit">
    <text evidence="10">Monomer.</text>
</comment>
<feature type="compositionally biased region" description="Low complexity" evidence="12">
    <location>
        <begin position="806"/>
        <end position="823"/>
    </location>
</feature>
<sequence>MNKRINDWINWVLYDELIAGKLNAPKHLLGIHEYGEGQIITAYRPHAVEVKVTSRTGKKVHTMEKVTDEGFYAIFFPKKEFNGTKYNLVTTYEDGTTVTTADPYAFDSQISDFDSYLFAEGKHYEIYNKFGAHPMTIDGVKGTYFAVWAPDARRVSVVGDFNMWDGNLHPMQLRPNGGIYELFIPNVLSGAVYKYQILTRYDEILYKSDPYGNQAQMRPDNGSVVADLTTYKWKDTAWINKRKTYSRTDRMKMPMTIYEMHLGSWRKKVEDDDSGFFSYRELAPMVADYVKDMGYTHVEIMGIAEYPFDGSWGYQVTNYYAPTSRYGSPEDFMYFIDYLHSKGIGIILDWVPAHFPKDAHGLGRFDGMPLYEHPDPRRGEHPDWGTYIFDYGRAEVANFLIANALFWVEKFHIDALRVDAVASMLYLDYGKQDGQWLPNENGGNENLDAIKLLQNINAVMEEKNPGAFLIAEESTAWAGVTAPASMNGLGFLFKWNMGWMNDFLEYMKMDPYFRSFNHNKLTFSLSYAYAENYVLVISHDEVVHLKCSMINKMPGSEPQKFANLRLAYGYMYGHPGKKLLFMGQEFAQPREWSEARSLDWFVLDNPLNQGVQRWVKALNNLYNANDALYANDSDVMGFEWIDCDHPDKGVVSFIRRGSTPSKQLLFICNFVPVEYDNYEVGAPCFTTYKEVLNSDDVQFGGAGRLNSGKIKAIDKKTERMPYSISVTVPPLSTVVLEYDYTNVTPEDILKKKEAEKKAAAAKRAAEKKTAAKKTATEKKDVETTEVVKKESEKKTAATKTKETVSKTKPAQTKAAVSKKTTKK</sequence>
<feature type="domain" description="Glycosyl hydrolase family 13 catalytic" evidence="13">
    <location>
        <begin position="259"/>
        <end position="622"/>
    </location>
</feature>
<evidence type="ECO:0000313" key="14">
    <source>
        <dbReference type="EMBL" id="MBC5661837.1"/>
    </source>
</evidence>
<dbReference type="InterPro" id="IPR006048">
    <property type="entry name" value="A-amylase/branching_C"/>
</dbReference>
<dbReference type="Pfam" id="PF22019">
    <property type="entry name" value="GlgB_N"/>
    <property type="match status" value="1"/>
</dbReference>
<comment type="caution">
    <text evidence="14">The sequence shown here is derived from an EMBL/GenBank/DDBJ whole genome shotgun (WGS) entry which is preliminary data.</text>
</comment>
<dbReference type="FunFam" id="2.60.40.10:FF:000169">
    <property type="entry name" value="1,4-alpha-glucan branching enzyme GlgB"/>
    <property type="match status" value="1"/>
</dbReference>
<dbReference type="EC" id="2.4.1.18" evidence="10"/>
<dbReference type="SUPFAM" id="SSF81296">
    <property type="entry name" value="E set domains"/>
    <property type="match status" value="2"/>
</dbReference>
<feature type="active site" description="Proton donor" evidence="10 11">
    <location>
        <position position="472"/>
    </location>
</feature>
<reference evidence="14 15" key="1">
    <citation type="submission" date="2020-08" db="EMBL/GenBank/DDBJ databases">
        <title>Genome public.</title>
        <authorList>
            <person name="Liu C."/>
            <person name="Sun Q."/>
        </authorList>
    </citation>
    <scope>NUCLEOTIDE SEQUENCE [LARGE SCALE GENOMIC DNA]</scope>
    <source>
        <strain evidence="14 15">NSJ-10</strain>
    </source>
</reference>
<dbReference type="InterPro" id="IPR014756">
    <property type="entry name" value="Ig_E-set"/>
</dbReference>
<dbReference type="Pfam" id="PF02806">
    <property type="entry name" value="Alpha-amylase_C"/>
    <property type="match status" value="1"/>
</dbReference>
<dbReference type="RefSeq" id="WP_186847340.1">
    <property type="nucleotide sequence ID" value="NZ_JACOOX010000002.1"/>
</dbReference>
<evidence type="ECO:0000256" key="11">
    <source>
        <dbReference type="PIRSR" id="PIRSR000463-1"/>
    </source>
</evidence>
<dbReference type="Gene3D" id="2.60.40.1180">
    <property type="entry name" value="Golgi alpha-mannosidase II"/>
    <property type="match status" value="1"/>
</dbReference>
<dbReference type="InterPro" id="IPR006047">
    <property type="entry name" value="GH13_cat_dom"/>
</dbReference>
<feature type="compositionally biased region" description="Basic and acidic residues" evidence="12">
    <location>
        <begin position="760"/>
        <end position="805"/>
    </location>
</feature>
<proteinExistence type="inferred from homology"/>
<dbReference type="NCBIfam" id="NF008967">
    <property type="entry name" value="PRK12313.1"/>
    <property type="match status" value="1"/>
</dbReference>
<dbReference type="HAMAP" id="MF_00685">
    <property type="entry name" value="GlgB"/>
    <property type="match status" value="1"/>
</dbReference>
<comment type="pathway">
    <text evidence="3 10">Glycan biosynthesis; glycogen biosynthesis.</text>
</comment>
<keyword evidence="5 10" id="KW-0321">Glycogen metabolism</keyword>
<comment type="catalytic activity">
    <reaction evidence="1 10">
        <text>Transfers a segment of a (1-&gt;4)-alpha-D-glucan chain to a primary hydroxy group in a similar glucan chain.</text>
        <dbReference type="EC" id="2.4.1.18"/>
    </reaction>
</comment>
<evidence type="ECO:0000256" key="7">
    <source>
        <dbReference type="ARBA" id="ARBA00022679"/>
    </source>
</evidence>